<dbReference type="EMBL" id="CP047423">
    <property type="protein sequence ID" value="QPD05180.1"/>
    <property type="molecule type" value="Genomic_DNA"/>
</dbReference>
<gene>
    <name evidence="2" type="ORF">Nkreftii_002954</name>
</gene>
<dbReference type="Proteomes" id="UP000593737">
    <property type="component" value="Chromosome"/>
</dbReference>
<accession>A0A7S8FFW6</accession>
<evidence type="ECO:0000313" key="2">
    <source>
        <dbReference type="EMBL" id="QPD05180.1"/>
    </source>
</evidence>
<organism evidence="2 3">
    <name type="scientific">Candidatus Nitrospira kreftii</name>
    <dbReference type="NCBI Taxonomy" id="2652173"/>
    <lineage>
        <taxon>Bacteria</taxon>
        <taxon>Pseudomonadati</taxon>
        <taxon>Nitrospirota</taxon>
        <taxon>Nitrospiria</taxon>
        <taxon>Nitrospirales</taxon>
        <taxon>Nitrospiraceae</taxon>
        <taxon>Nitrospira</taxon>
    </lineage>
</organism>
<protein>
    <submittedName>
        <fullName evidence="2">Uncharacterized protein</fullName>
    </submittedName>
</protein>
<evidence type="ECO:0000256" key="1">
    <source>
        <dbReference type="SAM" id="Phobius"/>
    </source>
</evidence>
<feature type="transmembrane region" description="Helical" evidence="1">
    <location>
        <begin position="35"/>
        <end position="62"/>
    </location>
</feature>
<name>A0A7S8FFW6_9BACT</name>
<dbReference type="AlphaFoldDB" id="A0A7S8FFW6"/>
<dbReference type="KEGG" id="nkf:Nkreftii_002954"/>
<keyword evidence="1" id="KW-0472">Membrane</keyword>
<evidence type="ECO:0000313" key="3">
    <source>
        <dbReference type="Proteomes" id="UP000593737"/>
    </source>
</evidence>
<keyword evidence="1" id="KW-0812">Transmembrane</keyword>
<reference evidence="2 3" key="1">
    <citation type="journal article" date="2020" name="ISME J.">
        <title>Enrichment and physiological characterization of a novel comammox Nitrospira indicates ammonium inhibition of complete nitrification.</title>
        <authorList>
            <person name="Sakoula D."/>
            <person name="Koch H."/>
            <person name="Frank J."/>
            <person name="Jetten M.S.M."/>
            <person name="van Kessel M.A.H.J."/>
            <person name="Lucker S."/>
        </authorList>
    </citation>
    <scope>NUCLEOTIDE SEQUENCE [LARGE SCALE GENOMIC DNA]</scope>
    <source>
        <strain evidence="2">Comreactor17</strain>
    </source>
</reference>
<keyword evidence="1" id="KW-1133">Transmembrane helix</keyword>
<proteinExistence type="predicted"/>
<sequence length="66" mass="7285">MLVGTLGLGLGWLSHFSQMTDQPLTVTYHRYTASWAGAVAIGCLLLCILSVFGIMVYSGYVWMRVK</sequence>